<organism evidence="1 4">
    <name type="scientific">Oenococcus sicerae</name>
    <dbReference type="NCBI Taxonomy" id="2203724"/>
    <lineage>
        <taxon>Bacteria</taxon>
        <taxon>Bacillati</taxon>
        <taxon>Bacillota</taxon>
        <taxon>Bacilli</taxon>
        <taxon>Lactobacillales</taxon>
        <taxon>Lactobacillaceae</taxon>
        <taxon>Oenococcus</taxon>
    </lineage>
</organism>
<dbReference type="RefSeq" id="WP_128685883.1">
    <property type="nucleotide sequence ID" value="NZ_CP029684.2"/>
</dbReference>
<accession>A0AAJ1RA29</accession>
<evidence type="ECO:0000313" key="4">
    <source>
        <dbReference type="Proteomes" id="UP001167919"/>
    </source>
</evidence>
<dbReference type="Proteomes" id="UP000286907">
    <property type="component" value="Chromosome"/>
</dbReference>
<dbReference type="EMBL" id="CP029684">
    <property type="protein sequence ID" value="QAS69617.1"/>
    <property type="molecule type" value="Genomic_DNA"/>
</dbReference>
<dbReference type="InterPro" id="IPR000801">
    <property type="entry name" value="Esterase-like"/>
</dbReference>
<dbReference type="InterPro" id="IPR029058">
    <property type="entry name" value="AB_hydrolase_fold"/>
</dbReference>
<name>A0AAJ1RA29_9LACO</name>
<gene>
    <name evidence="2" type="ORF">DLJ48_03315</name>
    <name evidence="1" type="ORF">EVC35_03150</name>
</gene>
<proteinExistence type="predicted"/>
<dbReference type="AlphaFoldDB" id="A0AAJ1RA29"/>
<sequence>MADLAISFFSDSLKMKTSIKVLLPDHVDSSLSTLILFHGMGDDENSWMENTSLLRYLSNKQLAVIMPRVDLSYYTNLSSGEKYFDYVSRELMIKCSQWFPLKQDREHCFIAGLSMGGYGALKVALSRSEKFSRCYALSAVTNIVDQWCQHPERDSWYRSLFVSQDELSNSTNNLFSLVKNWPHSNQKPYIWQTCGQNDAFSQQNQLFHNLLVQEDFKTTSLSIANEGHTWHFWDQQIQLVINDINNCL</sequence>
<reference evidence="2" key="3">
    <citation type="submission" date="2020-01" db="EMBL/GenBank/DDBJ databases">
        <authorList>
            <person name="Cousin F.J."/>
            <person name="Le Guellec R."/>
            <person name="Cretenet M."/>
        </authorList>
    </citation>
    <scope>NUCLEOTIDE SEQUENCE</scope>
    <source>
        <strain evidence="2">UCMA 15228</strain>
    </source>
</reference>
<evidence type="ECO:0000313" key="3">
    <source>
        <dbReference type="Proteomes" id="UP000286907"/>
    </source>
</evidence>
<reference evidence="1" key="2">
    <citation type="submission" date="2019-01" db="EMBL/GenBank/DDBJ databases">
        <title>Oenococcus sicerae UCMA17102.</title>
        <authorList>
            <person name="Cousin F.J."/>
            <person name="Le Guellec R."/>
            <person name="Cretenet M."/>
        </authorList>
    </citation>
    <scope>NUCLEOTIDE SEQUENCE</scope>
    <source>
        <strain evidence="1">UCMA17102</strain>
    </source>
</reference>
<dbReference type="Pfam" id="PF00756">
    <property type="entry name" value="Esterase"/>
    <property type="match status" value="1"/>
</dbReference>
<dbReference type="PANTHER" id="PTHR48098:SF1">
    <property type="entry name" value="DIACYLGLYCEROL ACYLTRANSFERASE_MYCOLYLTRANSFERASE AG85A"/>
    <property type="match status" value="1"/>
</dbReference>
<dbReference type="Gene3D" id="3.40.50.1820">
    <property type="entry name" value="alpha/beta hydrolase"/>
    <property type="match status" value="1"/>
</dbReference>
<evidence type="ECO:0000313" key="1">
    <source>
        <dbReference type="EMBL" id="MDN6900005.1"/>
    </source>
</evidence>
<dbReference type="EMBL" id="SDWY01000002">
    <property type="protein sequence ID" value="MDN6900005.1"/>
    <property type="molecule type" value="Genomic_DNA"/>
</dbReference>
<reference evidence="2 3" key="1">
    <citation type="journal article" date="2019" name="Syst. Appl. Microbiol.">
        <title>Oenococcus sicerae sp. nov., isolated from French cider.</title>
        <authorList>
            <person name="Cousin F.J."/>
            <person name="Le Guellec R."/>
            <person name="Chagnot C."/>
            <person name="Goux D."/>
            <person name="Dalmasso M."/>
            <person name="Laplace J.M."/>
            <person name="Cretenet M."/>
        </authorList>
    </citation>
    <scope>NUCLEOTIDE SEQUENCE [LARGE SCALE GENOMIC DNA]</scope>
    <source>
        <strain evidence="2 3">UCMA 15228</strain>
    </source>
</reference>
<dbReference type="SUPFAM" id="SSF53474">
    <property type="entry name" value="alpha/beta-Hydrolases"/>
    <property type="match status" value="1"/>
</dbReference>
<dbReference type="PANTHER" id="PTHR48098">
    <property type="entry name" value="ENTEROCHELIN ESTERASE-RELATED"/>
    <property type="match status" value="1"/>
</dbReference>
<dbReference type="Proteomes" id="UP001167919">
    <property type="component" value="Unassembled WGS sequence"/>
</dbReference>
<keyword evidence="3" id="KW-1185">Reference proteome</keyword>
<dbReference type="InterPro" id="IPR050583">
    <property type="entry name" value="Mycobacterial_A85_antigen"/>
</dbReference>
<protein>
    <submittedName>
        <fullName evidence="1">Tributyrin esterase</fullName>
    </submittedName>
</protein>
<evidence type="ECO:0000313" key="2">
    <source>
        <dbReference type="EMBL" id="QAS69617.1"/>
    </source>
</evidence>
<dbReference type="GO" id="GO:0016747">
    <property type="term" value="F:acyltransferase activity, transferring groups other than amino-acyl groups"/>
    <property type="evidence" value="ECO:0007669"/>
    <property type="project" value="TreeGrafter"/>
</dbReference>